<dbReference type="Gene3D" id="1.10.10.60">
    <property type="entry name" value="Homeodomain-like"/>
    <property type="match status" value="1"/>
</dbReference>
<gene>
    <name evidence="5" type="ORF">GCM10022286_13730</name>
</gene>
<dbReference type="PANTHER" id="PTHR47893:SF1">
    <property type="entry name" value="REGULATORY PROTEIN PCHR"/>
    <property type="match status" value="1"/>
</dbReference>
<dbReference type="EMBL" id="BAABBV010000001">
    <property type="protein sequence ID" value="GAA4159400.1"/>
    <property type="molecule type" value="Genomic_DNA"/>
</dbReference>
<dbReference type="InterPro" id="IPR018060">
    <property type="entry name" value="HTH_AraC"/>
</dbReference>
<evidence type="ECO:0000256" key="2">
    <source>
        <dbReference type="ARBA" id="ARBA00023125"/>
    </source>
</evidence>
<dbReference type="InterPro" id="IPR053142">
    <property type="entry name" value="PchR_regulatory_protein"/>
</dbReference>
<name>A0ABP7ZIY1_9MICO</name>
<proteinExistence type="predicted"/>
<dbReference type="Pfam" id="PF12833">
    <property type="entry name" value="HTH_18"/>
    <property type="match status" value="1"/>
</dbReference>
<dbReference type="InterPro" id="IPR009057">
    <property type="entry name" value="Homeodomain-like_sf"/>
</dbReference>
<dbReference type="SUPFAM" id="SSF46689">
    <property type="entry name" value="Homeodomain-like"/>
    <property type="match status" value="2"/>
</dbReference>
<keyword evidence="6" id="KW-1185">Reference proteome</keyword>
<protein>
    <recommendedName>
        <fullName evidence="4">HTH araC/xylS-type domain-containing protein</fullName>
    </recommendedName>
</protein>
<evidence type="ECO:0000256" key="1">
    <source>
        <dbReference type="ARBA" id="ARBA00023015"/>
    </source>
</evidence>
<dbReference type="RefSeq" id="WP_344791008.1">
    <property type="nucleotide sequence ID" value="NZ_BAABBV010000001.1"/>
</dbReference>
<dbReference type="SMART" id="SM00342">
    <property type="entry name" value="HTH_ARAC"/>
    <property type="match status" value="1"/>
</dbReference>
<dbReference type="InterPro" id="IPR018062">
    <property type="entry name" value="HTH_AraC-typ_CS"/>
</dbReference>
<reference evidence="5" key="1">
    <citation type="journal article" date="2014" name="Int. J. Syst. Evol. Microbiol.">
        <title>Complete genome of a new Firmicutes species belonging to the dominant human colonic microbiota ('Ruminococcus bicirculans') reveals two chromosomes and a selective capacity to utilize plant glucans.</title>
        <authorList>
            <consortium name="NISC Comparative Sequencing Program"/>
            <person name="Wegmann U."/>
            <person name="Louis P."/>
            <person name="Goesmann A."/>
            <person name="Henrissat B."/>
            <person name="Duncan S.H."/>
            <person name="Flint H.J."/>
        </authorList>
    </citation>
    <scope>NUCLEOTIDE SEQUENCE</scope>
    <source>
        <strain evidence="5">JCM 17590</strain>
    </source>
</reference>
<accession>A0ABP7ZIY1</accession>
<keyword evidence="1" id="KW-0805">Transcription regulation</keyword>
<feature type="domain" description="HTH araC/xylS-type" evidence="4">
    <location>
        <begin position="210"/>
        <end position="310"/>
    </location>
</feature>
<evidence type="ECO:0000259" key="4">
    <source>
        <dbReference type="PROSITE" id="PS01124"/>
    </source>
</evidence>
<reference evidence="5" key="2">
    <citation type="submission" date="2023-12" db="EMBL/GenBank/DDBJ databases">
        <authorList>
            <person name="Sun Q."/>
            <person name="Inoue M."/>
        </authorList>
    </citation>
    <scope>NUCLEOTIDE SEQUENCE</scope>
    <source>
        <strain evidence="5">JCM 17590</strain>
    </source>
</reference>
<dbReference type="PROSITE" id="PS00041">
    <property type="entry name" value="HTH_ARAC_FAMILY_1"/>
    <property type="match status" value="1"/>
</dbReference>
<organism evidence="5 6">
    <name type="scientific">Gryllotalpicola daejeonensis</name>
    <dbReference type="NCBI Taxonomy" id="993087"/>
    <lineage>
        <taxon>Bacteria</taxon>
        <taxon>Bacillati</taxon>
        <taxon>Actinomycetota</taxon>
        <taxon>Actinomycetes</taxon>
        <taxon>Micrococcales</taxon>
        <taxon>Microbacteriaceae</taxon>
        <taxon>Gryllotalpicola</taxon>
    </lineage>
</organism>
<dbReference type="PANTHER" id="PTHR47893">
    <property type="entry name" value="REGULATORY PROTEIN PCHR"/>
    <property type="match status" value="1"/>
</dbReference>
<dbReference type="PROSITE" id="PS01124">
    <property type="entry name" value="HTH_ARAC_FAMILY_2"/>
    <property type="match status" value="1"/>
</dbReference>
<evidence type="ECO:0000256" key="3">
    <source>
        <dbReference type="ARBA" id="ARBA00023163"/>
    </source>
</evidence>
<evidence type="ECO:0000313" key="5">
    <source>
        <dbReference type="EMBL" id="GAA4159400.1"/>
    </source>
</evidence>
<keyword evidence="3" id="KW-0804">Transcription</keyword>
<evidence type="ECO:0000313" key="6">
    <source>
        <dbReference type="Proteomes" id="UP001415169"/>
    </source>
</evidence>
<sequence length="310" mass="34422">MIIDESFQTSDIGHAEAMARRIYPRAELRESTGVPFRYEHLARGEDGVTFARFKIDSTMDIAVDFDRVAAFGVHVAGRYNVESNGDHVDTSQPFLFTPGPGSSLSEQLDVLTVNIDTDVLARSAAQRLGVDHAHLRFGRHEPKSPVLRSHWLRTVNYVWNSVIQVPDVFENDAIRASTLETVVTAALAAFPIEVSETARNFDFASSAAVRRAKAFIENNADQALTVAQIAEAARISVRALQLGFQRELDTTPMGHLRDVRLDAARRELAAAGDDVRVADIARRWAFANLGRFAAQYRTRFGENPGDTLRR</sequence>
<keyword evidence="2" id="KW-0238">DNA-binding</keyword>
<comment type="caution">
    <text evidence="5">The sequence shown here is derived from an EMBL/GenBank/DDBJ whole genome shotgun (WGS) entry which is preliminary data.</text>
</comment>
<dbReference type="Proteomes" id="UP001415169">
    <property type="component" value="Unassembled WGS sequence"/>
</dbReference>